<dbReference type="InterPro" id="IPR011042">
    <property type="entry name" value="6-blade_b-propeller_TolB-like"/>
</dbReference>
<dbReference type="OrthoDB" id="241638at2"/>
<feature type="domain" description="SMP-30/Gluconolactonase/LRE-like region" evidence="3">
    <location>
        <begin position="13"/>
        <end position="285"/>
    </location>
</feature>
<evidence type="ECO:0000313" key="5">
    <source>
        <dbReference type="Proteomes" id="UP000196655"/>
    </source>
</evidence>
<protein>
    <submittedName>
        <fullName evidence="4">Gluconolaconase</fullName>
    </submittedName>
</protein>
<dbReference type="Proteomes" id="UP000196655">
    <property type="component" value="Unassembled WGS sequence"/>
</dbReference>
<proteinExistence type="predicted"/>
<dbReference type="PRINTS" id="PR01790">
    <property type="entry name" value="SMP30FAMILY"/>
</dbReference>
<dbReference type="InterPro" id="IPR051262">
    <property type="entry name" value="SMP-30/CGR1_Lactonase"/>
</dbReference>
<organism evidence="4 5">
    <name type="scientific">Inquilinus limosus</name>
    <dbReference type="NCBI Taxonomy" id="171674"/>
    <lineage>
        <taxon>Bacteria</taxon>
        <taxon>Pseudomonadati</taxon>
        <taxon>Pseudomonadota</taxon>
        <taxon>Alphaproteobacteria</taxon>
        <taxon>Rhodospirillales</taxon>
        <taxon>Rhodospirillaceae</taxon>
        <taxon>Inquilinus</taxon>
    </lineage>
</organism>
<name>A0A211ZU12_9PROT</name>
<dbReference type="AlphaFoldDB" id="A0A211ZU12"/>
<keyword evidence="2" id="KW-0479">Metal-binding</keyword>
<evidence type="ECO:0000256" key="1">
    <source>
        <dbReference type="PIRSR" id="PIRSR605511-1"/>
    </source>
</evidence>
<feature type="binding site" evidence="2">
    <location>
        <position position="172"/>
    </location>
    <ligand>
        <name>a divalent metal cation</name>
        <dbReference type="ChEBI" id="CHEBI:60240"/>
    </ligand>
</feature>
<sequence length="307" mass="32996">MPDIRVVASGLQFPEGPVVEADGSILIVEIQRETVSRVRPDGTVEVVARLGGGPNGLAVGPDGALYVCNNGGFLFQTVAGYNRTRRGVHPHYTSGRIERLDPATGEVRTLYDRCGDHPLCGPNDIVFDRSGGFYFTDYGKHRERDRDHGGLYYALADGSRIVEVAHPMETPNGVGLSPDDATVYVSETETGRLWAFDLEAPGQPKRHPFPSPHGGRLVCGLPGYQRFDSMAVDAHGNICVATLITGCITVIAPDGTVLRQVALPDPIATNICFGGPDRRTAYITLSGTGQLVAMDWPEPGLPLAFSR</sequence>
<accession>A0A211ZU12</accession>
<keyword evidence="5" id="KW-1185">Reference proteome</keyword>
<evidence type="ECO:0000256" key="2">
    <source>
        <dbReference type="PIRSR" id="PIRSR605511-2"/>
    </source>
</evidence>
<evidence type="ECO:0000313" key="4">
    <source>
        <dbReference type="EMBL" id="OWJ68755.1"/>
    </source>
</evidence>
<gene>
    <name evidence="4" type="ORF">BWR60_03135</name>
</gene>
<feature type="active site" description="Proton donor/acceptor" evidence="1">
    <location>
        <position position="228"/>
    </location>
</feature>
<dbReference type="Pfam" id="PF08450">
    <property type="entry name" value="SGL"/>
    <property type="match status" value="1"/>
</dbReference>
<evidence type="ECO:0000259" key="3">
    <source>
        <dbReference type="Pfam" id="PF08450"/>
    </source>
</evidence>
<dbReference type="EMBL" id="NHON01000003">
    <property type="protein sequence ID" value="OWJ68755.1"/>
    <property type="molecule type" value="Genomic_DNA"/>
</dbReference>
<dbReference type="Gene3D" id="2.120.10.30">
    <property type="entry name" value="TolB, C-terminal domain"/>
    <property type="match status" value="1"/>
</dbReference>
<keyword evidence="2" id="KW-0862">Zinc</keyword>
<dbReference type="GO" id="GO:0046872">
    <property type="term" value="F:metal ion binding"/>
    <property type="evidence" value="ECO:0007669"/>
    <property type="project" value="UniProtKB-KW"/>
</dbReference>
<dbReference type="RefSeq" id="WP_088149546.1">
    <property type="nucleotide sequence ID" value="NZ_NHON01000003.1"/>
</dbReference>
<dbReference type="STRING" id="1122125.GCA_000423185_06229"/>
<dbReference type="PANTHER" id="PTHR47572:SF5">
    <property type="entry name" value="BLR2277 PROTEIN"/>
    <property type="match status" value="1"/>
</dbReference>
<reference evidence="5" key="1">
    <citation type="submission" date="2017-05" db="EMBL/GenBank/DDBJ databases">
        <authorList>
            <person name="Macchi M."/>
            <person name="Festa S."/>
            <person name="Coppotelli B.M."/>
            <person name="Morelli I.S."/>
        </authorList>
    </citation>
    <scope>NUCLEOTIDE SEQUENCE [LARGE SCALE GENOMIC DNA]</scope>
    <source>
        <strain evidence="5">I</strain>
    </source>
</reference>
<dbReference type="InterPro" id="IPR005511">
    <property type="entry name" value="SMP-30"/>
</dbReference>
<dbReference type="PANTHER" id="PTHR47572">
    <property type="entry name" value="LIPOPROTEIN-RELATED"/>
    <property type="match status" value="1"/>
</dbReference>
<comment type="cofactor">
    <cofactor evidence="2">
        <name>Zn(2+)</name>
        <dbReference type="ChEBI" id="CHEBI:29105"/>
    </cofactor>
    <text evidence="2">Binds 1 divalent metal cation per subunit.</text>
</comment>
<comment type="caution">
    <text evidence="4">The sequence shown here is derived from an EMBL/GenBank/DDBJ whole genome shotgun (WGS) entry which is preliminary data.</text>
</comment>
<feature type="binding site" evidence="2">
    <location>
        <position position="228"/>
    </location>
    <ligand>
        <name>a divalent metal cation</name>
        <dbReference type="ChEBI" id="CHEBI:60240"/>
    </ligand>
</feature>
<dbReference type="SUPFAM" id="SSF63829">
    <property type="entry name" value="Calcium-dependent phosphotriesterase"/>
    <property type="match status" value="1"/>
</dbReference>
<feature type="binding site" evidence="2">
    <location>
        <position position="123"/>
    </location>
    <ligand>
        <name>substrate</name>
    </ligand>
</feature>
<dbReference type="InterPro" id="IPR013658">
    <property type="entry name" value="SGL"/>
</dbReference>